<dbReference type="OrthoDB" id="9799672at2"/>
<dbReference type="Gene3D" id="3.40.50.150">
    <property type="entry name" value="Vaccinia Virus protein VP39"/>
    <property type="match status" value="1"/>
</dbReference>
<dbReference type="SUPFAM" id="SSF53335">
    <property type="entry name" value="S-adenosyl-L-methionine-dependent methyltransferases"/>
    <property type="match status" value="1"/>
</dbReference>
<dbReference type="EMBL" id="LAJE02000285">
    <property type="protein sequence ID" value="OEO29464.1"/>
    <property type="molecule type" value="Genomic_DNA"/>
</dbReference>
<sequence length="221" mass="23525">MSAEVWGRVDDYIVDRLVDEDAALADALKANAAGGLRPIDVSAAQGKFLHLLVRMSGARRILEIGTLGAYSTIWMGKALPAGGSIVTLEYEPHHAEVARRNIARAGFSGRIEVRVGAAAETLPVLAAEQPEPFDFVFIDADKPSNTVYLDWAIKLGRPGTVIVLDNVVRDGEVANAESRDPNVLGSRGAFELIAANPRLSATALQTVGAKGYDGFAVMILD</sequence>
<dbReference type="Pfam" id="PF01596">
    <property type="entry name" value="Methyltransf_3"/>
    <property type="match status" value="1"/>
</dbReference>
<dbReference type="GO" id="GO:0008757">
    <property type="term" value="F:S-adenosylmethionine-dependent methyltransferase activity"/>
    <property type="evidence" value="ECO:0007669"/>
    <property type="project" value="TreeGrafter"/>
</dbReference>
<evidence type="ECO:0000256" key="2">
    <source>
        <dbReference type="ARBA" id="ARBA00022679"/>
    </source>
</evidence>
<protein>
    <submittedName>
        <fullName evidence="4">Methyltransferase</fullName>
    </submittedName>
</protein>
<dbReference type="PANTHER" id="PTHR10509:SF14">
    <property type="entry name" value="CAFFEOYL-COA O-METHYLTRANSFERASE 3-RELATED"/>
    <property type="match status" value="1"/>
</dbReference>
<dbReference type="GO" id="GO:0032259">
    <property type="term" value="P:methylation"/>
    <property type="evidence" value="ECO:0007669"/>
    <property type="project" value="UniProtKB-KW"/>
</dbReference>
<proteinExistence type="predicted"/>
<reference evidence="4 5" key="1">
    <citation type="journal article" date="2015" name="Genome Announc.">
        <title>Genome Assemblies of Three Soil-Associated Devosia species: D. insulae, D. limi, and D. soli.</title>
        <authorList>
            <person name="Hassan Y.I."/>
            <person name="Lepp D."/>
            <person name="Zhou T."/>
        </authorList>
    </citation>
    <scope>NUCLEOTIDE SEQUENCE [LARGE SCALE GENOMIC DNA]</scope>
    <source>
        <strain evidence="4 5">DS-56</strain>
    </source>
</reference>
<dbReference type="PANTHER" id="PTHR10509">
    <property type="entry name" value="O-METHYLTRANSFERASE-RELATED"/>
    <property type="match status" value="1"/>
</dbReference>
<accession>A0A1E5XLS5</accession>
<evidence type="ECO:0000256" key="1">
    <source>
        <dbReference type="ARBA" id="ARBA00022603"/>
    </source>
</evidence>
<dbReference type="PROSITE" id="PS51682">
    <property type="entry name" value="SAM_OMT_I"/>
    <property type="match status" value="1"/>
</dbReference>
<dbReference type="RefSeq" id="WP_069911351.1">
    <property type="nucleotide sequence ID" value="NZ_LAJE02000285.1"/>
</dbReference>
<name>A0A1E5XLS5_9HYPH</name>
<keyword evidence="5" id="KW-1185">Reference proteome</keyword>
<keyword evidence="3" id="KW-0949">S-adenosyl-L-methionine</keyword>
<gene>
    <name evidence="4" type="ORF">VW23_025940</name>
</gene>
<organism evidence="4 5">
    <name type="scientific">Devosia insulae DS-56</name>
    <dbReference type="NCBI Taxonomy" id="1116389"/>
    <lineage>
        <taxon>Bacteria</taxon>
        <taxon>Pseudomonadati</taxon>
        <taxon>Pseudomonadota</taxon>
        <taxon>Alphaproteobacteria</taxon>
        <taxon>Hyphomicrobiales</taxon>
        <taxon>Devosiaceae</taxon>
        <taxon>Devosia</taxon>
    </lineage>
</organism>
<dbReference type="GO" id="GO:0008171">
    <property type="term" value="F:O-methyltransferase activity"/>
    <property type="evidence" value="ECO:0007669"/>
    <property type="project" value="InterPro"/>
</dbReference>
<evidence type="ECO:0000313" key="5">
    <source>
        <dbReference type="Proteomes" id="UP000095463"/>
    </source>
</evidence>
<dbReference type="InterPro" id="IPR050362">
    <property type="entry name" value="Cation-dep_OMT"/>
</dbReference>
<comment type="caution">
    <text evidence="4">The sequence shown here is derived from an EMBL/GenBank/DDBJ whole genome shotgun (WGS) entry which is preliminary data.</text>
</comment>
<dbReference type="InterPro" id="IPR029063">
    <property type="entry name" value="SAM-dependent_MTases_sf"/>
</dbReference>
<keyword evidence="2" id="KW-0808">Transferase</keyword>
<keyword evidence="1 4" id="KW-0489">Methyltransferase</keyword>
<evidence type="ECO:0000313" key="4">
    <source>
        <dbReference type="EMBL" id="OEO29464.1"/>
    </source>
</evidence>
<evidence type="ECO:0000256" key="3">
    <source>
        <dbReference type="ARBA" id="ARBA00022691"/>
    </source>
</evidence>
<dbReference type="Proteomes" id="UP000095463">
    <property type="component" value="Unassembled WGS sequence"/>
</dbReference>
<dbReference type="InterPro" id="IPR002935">
    <property type="entry name" value="SAM_O-MeTrfase"/>
</dbReference>
<dbReference type="AlphaFoldDB" id="A0A1E5XLS5"/>